<proteinExistence type="predicted"/>
<evidence type="ECO:0000313" key="2">
    <source>
        <dbReference type="Proteomes" id="UP001164746"/>
    </source>
</evidence>
<gene>
    <name evidence="1" type="ORF">MAR_003265</name>
</gene>
<keyword evidence="2" id="KW-1185">Reference proteome</keyword>
<organism evidence="1 2">
    <name type="scientific">Mya arenaria</name>
    <name type="common">Soft-shell clam</name>
    <dbReference type="NCBI Taxonomy" id="6604"/>
    <lineage>
        <taxon>Eukaryota</taxon>
        <taxon>Metazoa</taxon>
        <taxon>Spiralia</taxon>
        <taxon>Lophotrochozoa</taxon>
        <taxon>Mollusca</taxon>
        <taxon>Bivalvia</taxon>
        <taxon>Autobranchia</taxon>
        <taxon>Heteroconchia</taxon>
        <taxon>Euheterodonta</taxon>
        <taxon>Imparidentia</taxon>
        <taxon>Neoheterodontei</taxon>
        <taxon>Myida</taxon>
        <taxon>Myoidea</taxon>
        <taxon>Myidae</taxon>
        <taxon>Mya</taxon>
    </lineage>
</organism>
<reference evidence="1" key="1">
    <citation type="submission" date="2022-11" db="EMBL/GenBank/DDBJ databases">
        <title>Centuries of genome instability and evolution in soft-shell clam transmissible cancer (bioRxiv).</title>
        <authorList>
            <person name="Hart S.F.M."/>
            <person name="Yonemitsu M.A."/>
            <person name="Giersch R.M."/>
            <person name="Beal B.F."/>
            <person name="Arriagada G."/>
            <person name="Davis B.W."/>
            <person name="Ostrander E.A."/>
            <person name="Goff S.P."/>
            <person name="Metzger M.J."/>
        </authorList>
    </citation>
    <scope>NUCLEOTIDE SEQUENCE</scope>
    <source>
        <strain evidence="1">MELC-2E11</strain>
        <tissue evidence="1">Siphon/mantle</tissue>
    </source>
</reference>
<dbReference type="Proteomes" id="UP001164746">
    <property type="component" value="Chromosome 16"/>
</dbReference>
<protein>
    <recommendedName>
        <fullName evidence="3">Furin-like cysteine-rich domain-containing protein</fullName>
    </recommendedName>
</protein>
<evidence type="ECO:0000313" key="1">
    <source>
        <dbReference type="EMBL" id="WAR29697.1"/>
    </source>
</evidence>
<accession>A0ABY7G8M3</accession>
<dbReference type="EMBL" id="CP111027">
    <property type="protein sequence ID" value="WAR29697.1"/>
    <property type="molecule type" value="Genomic_DNA"/>
</dbReference>
<evidence type="ECO:0008006" key="3">
    <source>
        <dbReference type="Google" id="ProtNLM"/>
    </source>
</evidence>
<sequence>MQANGDCVYACRPGYYHSTCRETCQSQCVDNTCNITTGICTECEKGVNAGYLCPDGELSVYVLVIYMP</sequence>
<name>A0ABY7G8M3_MYAAR</name>